<gene>
    <name evidence="2" type="ORF">H9627_12400</name>
</gene>
<proteinExistence type="predicted"/>
<dbReference type="AlphaFoldDB" id="A0A8I0HP87"/>
<keyword evidence="1" id="KW-1133">Transmembrane helix</keyword>
<reference evidence="2 3" key="1">
    <citation type="submission" date="2020-08" db="EMBL/GenBank/DDBJ databases">
        <title>A Genomic Blueprint of the Chicken Gut Microbiome.</title>
        <authorList>
            <person name="Gilroy R."/>
            <person name="Ravi A."/>
            <person name="Getino M."/>
            <person name="Pursley I."/>
            <person name="Horton D.L."/>
            <person name="Alikhan N.-F."/>
            <person name="Baker D."/>
            <person name="Gharbi K."/>
            <person name="Hall N."/>
            <person name="Watson M."/>
            <person name="Adriaenssens E.M."/>
            <person name="Foster-Nyarko E."/>
            <person name="Jarju S."/>
            <person name="Secka A."/>
            <person name="Antonio M."/>
            <person name="Oren A."/>
            <person name="Chaudhuri R."/>
            <person name="La Ragione R.M."/>
            <person name="Hildebrand F."/>
            <person name="Pallen M.J."/>
        </authorList>
    </citation>
    <scope>NUCLEOTIDE SEQUENCE [LARGE SCALE GENOMIC DNA]</scope>
    <source>
        <strain evidence="2 3">Sa1YVA5</strain>
    </source>
</reference>
<organism evidence="2 3">
    <name type="scientific">Corynebacterium gallinarum</name>
    <dbReference type="NCBI Taxonomy" id="2762214"/>
    <lineage>
        <taxon>Bacteria</taxon>
        <taxon>Bacillati</taxon>
        <taxon>Actinomycetota</taxon>
        <taxon>Actinomycetes</taxon>
        <taxon>Mycobacteriales</taxon>
        <taxon>Corynebacteriaceae</taxon>
        <taxon>Corynebacterium</taxon>
    </lineage>
</organism>
<dbReference type="EMBL" id="JACSPR010000011">
    <property type="protein sequence ID" value="MBD8031107.1"/>
    <property type="molecule type" value="Genomic_DNA"/>
</dbReference>
<accession>A0A8I0HP87</accession>
<keyword evidence="1" id="KW-0812">Transmembrane</keyword>
<sequence length="50" mass="5721">MYSLLWHYLPGPWPVKLVTVLVLLAGVFFLLMEVVFPMISPLMPYNDVAV</sequence>
<protein>
    <submittedName>
        <fullName evidence="2">Uncharacterized protein</fullName>
    </submittedName>
</protein>
<evidence type="ECO:0000313" key="3">
    <source>
        <dbReference type="Proteomes" id="UP000650224"/>
    </source>
</evidence>
<evidence type="ECO:0000313" key="2">
    <source>
        <dbReference type="EMBL" id="MBD8031107.1"/>
    </source>
</evidence>
<dbReference type="RefSeq" id="WP_191734352.1">
    <property type="nucleotide sequence ID" value="NZ_JACSPR010000011.1"/>
</dbReference>
<name>A0A8I0HP87_9CORY</name>
<keyword evidence="1" id="KW-0472">Membrane</keyword>
<evidence type="ECO:0000256" key="1">
    <source>
        <dbReference type="SAM" id="Phobius"/>
    </source>
</evidence>
<feature type="transmembrane region" description="Helical" evidence="1">
    <location>
        <begin position="15"/>
        <end position="36"/>
    </location>
</feature>
<dbReference type="Proteomes" id="UP000650224">
    <property type="component" value="Unassembled WGS sequence"/>
</dbReference>
<keyword evidence="3" id="KW-1185">Reference proteome</keyword>
<comment type="caution">
    <text evidence="2">The sequence shown here is derived from an EMBL/GenBank/DDBJ whole genome shotgun (WGS) entry which is preliminary data.</text>
</comment>